<dbReference type="Pfam" id="PF00350">
    <property type="entry name" value="Dynamin_N"/>
    <property type="match status" value="1"/>
</dbReference>
<evidence type="ECO:0000259" key="6">
    <source>
        <dbReference type="Pfam" id="PF00350"/>
    </source>
</evidence>
<evidence type="ECO:0000313" key="7">
    <source>
        <dbReference type="EMBL" id="MFC0323947.1"/>
    </source>
</evidence>
<dbReference type="InterPro" id="IPR027094">
    <property type="entry name" value="Mitofusin_fam"/>
</dbReference>
<sequence length="335" mass="38175">MNKNLFEVIVVGTMSAGKSTMLNALIGKELLHSANEATTATITRIHDKDGENKFSGAAYNYENELIEKSRSIDFEVLKHWNTDPEIKLIEITGDIKTIYNTEAELVIYDLPGPNNSQDDNHENLTMEVIDNNEYGLIFYVLNATQIGVNDDRSLLEKIKNSLQKDNHKDIVFVLNKADQLDEEKGESLSAAIKNVEKYLTNIGFEQPKIIATSANMALLLQKLINQEDLSRRENMQISVCDFKTLSNLSESELLSINNFINESCQEYLVEENTSPEDKRTLQEKYYQMGFGAICYFLQKEINHYNHLAAESVSLDKLKVFIGQLIMYYLKKSTMI</sequence>
<evidence type="ECO:0000256" key="3">
    <source>
        <dbReference type="ARBA" id="ARBA00022801"/>
    </source>
</evidence>
<name>A0ABV6HZ94_9PAST</name>
<keyword evidence="8" id="KW-1185">Reference proteome</keyword>
<comment type="subcellular location">
    <subcellularLocation>
        <location evidence="1">Membrane</location>
    </subcellularLocation>
</comment>
<evidence type="ECO:0000256" key="2">
    <source>
        <dbReference type="ARBA" id="ARBA00022741"/>
    </source>
</evidence>
<keyword evidence="5" id="KW-0472">Membrane</keyword>
<dbReference type="EMBL" id="JBHLWA010000049">
    <property type="protein sequence ID" value="MFC0323947.1"/>
    <property type="molecule type" value="Genomic_DNA"/>
</dbReference>
<evidence type="ECO:0000256" key="1">
    <source>
        <dbReference type="ARBA" id="ARBA00004370"/>
    </source>
</evidence>
<dbReference type="InterPro" id="IPR027417">
    <property type="entry name" value="P-loop_NTPase"/>
</dbReference>
<comment type="caution">
    <text evidence="7">The sequence shown here is derived from an EMBL/GenBank/DDBJ whole genome shotgun (WGS) entry which is preliminary data.</text>
</comment>
<proteinExistence type="predicted"/>
<dbReference type="PANTHER" id="PTHR10465:SF0">
    <property type="entry name" value="SARCALUMENIN"/>
    <property type="match status" value="1"/>
</dbReference>
<dbReference type="Proteomes" id="UP001589769">
    <property type="component" value="Unassembled WGS sequence"/>
</dbReference>
<keyword evidence="3" id="KW-0378">Hydrolase</keyword>
<accession>A0ABV6HZ94</accession>
<organism evidence="7 8">
    <name type="scientific">Gallibacterium melopsittaci</name>
    <dbReference type="NCBI Taxonomy" id="516063"/>
    <lineage>
        <taxon>Bacteria</taxon>
        <taxon>Pseudomonadati</taxon>
        <taxon>Pseudomonadota</taxon>
        <taxon>Gammaproteobacteria</taxon>
        <taxon>Pasteurellales</taxon>
        <taxon>Pasteurellaceae</taxon>
        <taxon>Gallibacterium</taxon>
    </lineage>
</organism>
<reference evidence="7 8" key="1">
    <citation type="submission" date="2024-09" db="EMBL/GenBank/DDBJ databases">
        <authorList>
            <person name="Sun Q."/>
            <person name="Mori K."/>
        </authorList>
    </citation>
    <scope>NUCLEOTIDE SEQUENCE [LARGE SCALE GENOMIC DNA]</scope>
    <source>
        <strain evidence="7 8">CCM 7538</strain>
    </source>
</reference>
<feature type="domain" description="Dynamin N-terminal" evidence="6">
    <location>
        <begin position="8"/>
        <end position="176"/>
    </location>
</feature>
<dbReference type="InterPro" id="IPR045063">
    <property type="entry name" value="Dynamin_N"/>
</dbReference>
<dbReference type="PANTHER" id="PTHR10465">
    <property type="entry name" value="TRANSMEMBRANE GTPASE FZO1"/>
    <property type="match status" value="1"/>
</dbReference>
<keyword evidence="2" id="KW-0547">Nucleotide-binding</keyword>
<dbReference type="RefSeq" id="WP_382375957.1">
    <property type="nucleotide sequence ID" value="NZ_JBHLWA010000049.1"/>
</dbReference>
<dbReference type="Gene3D" id="3.40.50.300">
    <property type="entry name" value="P-loop containing nucleotide triphosphate hydrolases"/>
    <property type="match status" value="1"/>
</dbReference>
<dbReference type="SUPFAM" id="SSF52540">
    <property type="entry name" value="P-loop containing nucleoside triphosphate hydrolases"/>
    <property type="match status" value="1"/>
</dbReference>
<evidence type="ECO:0000256" key="5">
    <source>
        <dbReference type="ARBA" id="ARBA00023136"/>
    </source>
</evidence>
<protein>
    <submittedName>
        <fullName evidence="7">Dynamin family protein</fullName>
    </submittedName>
</protein>
<evidence type="ECO:0000256" key="4">
    <source>
        <dbReference type="ARBA" id="ARBA00023134"/>
    </source>
</evidence>
<evidence type="ECO:0000313" key="8">
    <source>
        <dbReference type="Proteomes" id="UP001589769"/>
    </source>
</evidence>
<keyword evidence="4" id="KW-0342">GTP-binding</keyword>
<gene>
    <name evidence="7" type="ORF">ACFFHT_10350</name>
</gene>